<feature type="region of interest" description="Disordered" evidence="1">
    <location>
        <begin position="194"/>
        <end position="322"/>
    </location>
</feature>
<evidence type="ECO:0008006" key="4">
    <source>
        <dbReference type="Google" id="ProtNLM"/>
    </source>
</evidence>
<feature type="compositionally biased region" description="Polar residues" evidence="1">
    <location>
        <begin position="615"/>
        <end position="642"/>
    </location>
</feature>
<feature type="compositionally biased region" description="Polar residues" evidence="1">
    <location>
        <begin position="458"/>
        <end position="475"/>
    </location>
</feature>
<organism evidence="2 3">
    <name type="scientific">Aromia moschata</name>
    <dbReference type="NCBI Taxonomy" id="1265417"/>
    <lineage>
        <taxon>Eukaryota</taxon>
        <taxon>Metazoa</taxon>
        <taxon>Ecdysozoa</taxon>
        <taxon>Arthropoda</taxon>
        <taxon>Hexapoda</taxon>
        <taxon>Insecta</taxon>
        <taxon>Pterygota</taxon>
        <taxon>Neoptera</taxon>
        <taxon>Endopterygota</taxon>
        <taxon>Coleoptera</taxon>
        <taxon>Polyphaga</taxon>
        <taxon>Cucujiformia</taxon>
        <taxon>Chrysomeloidea</taxon>
        <taxon>Cerambycidae</taxon>
        <taxon>Cerambycinae</taxon>
        <taxon>Callichromatini</taxon>
        <taxon>Aromia</taxon>
    </lineage>
</organism>
<feature type="compositionally biased region" description="Basic and acidic residues" evidence="1">
    <location>
        <begin position="647"/>
        <end position="659"/>
    </location>
</feature>
<dbReference type="EMBL" id="JAPWTK010000065">
    <property type="protein sequence ID" value="KAJ8952664.1"/>
    <property type="molecule type" value="Genomic_DNA"/>
</dbReference>
<protein>
    <recommendedName>
        <fullName evidence="4">Chitin-binding type-2 domain-containing protein</fullName>
    </recommendedName>
</protein>
<feature type="compositionally biased region" description="Polar residues" evidence="1">
    <location>
        <begin position="426"/>
        <end position="450"/>
    </location>
</feature>
<gene>
    <name evidence="2" type="ORF">NQ318_020979</name>
</gene>
<comment type="caution">
    <text evidence="2">The sequence shown here is derived from an EMBL/GenBank/DDBJ whole genome shotgun (WGS) entry which is preliminary data.</text>
</comment>
<dbReference type="SUPFAM" id="SSF57625">
    <property type="entry name" value="Invertebrate chitin-binding proteins"/>
    <property type="match status" value="1"/>
</dbReference>
<keyword evidence="3" id="KW-1185">Reference proteome</keyword>
<dbReference type="AlphaFoldDB" id="A0AAV8YPK7"/>
<feature type="compositionally biased region" description="Polar residues" evidence="1">
    <location>
        <begin position="292"/>
        <end position="310"/>
    </location>
</feature>
<proteinExistence type="predicted"/>
<reference evidence="2" key="1">
    <citation type="journal article" date="2023" name="Insect Mol. Biol.">
        <title>Genome sequencing provides insights into the evolution of gene families encoding plant cell wall-degrading enzymes in longhorned beetles.</title>
        <authorList>
            <person name="Shin N.R."/>
            <person name="Okamura Y."/>
            <person name="Kirsch R."/>
            <person name="Pauchet Y."/>
        </authorList>
    </citation>
    <scope>NUCLEOTIDE SEQUENCE</scope>
    <source>
        <strain evidence="2">AMC_N1</strain>
    </source>
</reference>
<feature type="compositionally biased region" description="Polar residues" evidence="1">
    <location>
        <begin position="194"/>
        <end position="207"/>
    </location>
</feature>
<evidence type="ECO:0000256" key="1">
    <source>
        <dbReference type="SAM" id="MobiDB-lite"/>
    </source>
</evidence>
<feature type="compositionally biased region" description="Polar residues" evidence="1">
    <location>
        <begin position="485"/>
        <end position="496"/>
    </location>
</feature>
<feature type="region of interest" description="Disordered" evidence="1">
    <location>
        <begin position="573"/>
        <end position="669"/>
    </location>
</feature>
<feature type="compositionally biased region" description="Polar residues" evidence="1">
    <location>
        <begin position="215"/>
        <end position="243"/>
    </location>
</feature>
<dbReference type="GO" id="GO:0008061">
    <property type="term" value="F:chitin binding"/>
    <property type="evidence" value="ECO:0007669"/>
    <property type="project" value="InterPro"/>
</dbReference>
<name>A0AAV8YPK7_9CUCU</name>
<dbReference type="Proteomes" id="UP001162162">
    <property type="component" value="Unassembled WGS sequence"/>
</dbReference>
<evidence type="ECO:0000313" key="3">
    <source>
        <dbReference type="Proteomes" id="UP001162162"/>
    </source>
</evidence>
<accession>A0AAV8YPK7</accession>
<feature type="region of interest" description="Disordered" evidence="1">
    <location>
        <begin position="416"/>
        <end position="509"/>
    </location>
</feature>
<dbReference type="InterPro" id="IPR036508">
    <property type="entry name" value="Chitin-bd_dom_sf"/>
</dbReference>
<evidence type="ECO:0000313" key="2">
    <source>
        <dbReference type="EMBL" id="KAJ8952664.1"/>
    </source>
</evidence>
<sequence>MNKYSVHWFQLYHMCDGLGRQFSYSCPNATLFQQRMLVCDHWYMVNCSRSEDDYNANLLIGSKQPFVDDSGTQTYHRTPRPDLLSHPSSESEFNIIYRNFHPLKKFLEGVNKRGRWDAKEDLKEINDSRWAEKGSQEGFQSHPTHQDLLTTPQIFKCSGGTGKNYKSSKNIVGIEPESQQSTYADEPTYFPPSHWSTEYPSLVTTPKTVRGSPNRRVSSGNTNGNTNYRVRGSNQNYGRTSNRNFDNTNYQNVNQNYNPSNYPTRTLNRNYDKTDYSTAKKSPGGPARTKQQKAINFNSSNKNGNDVSENNVRESPRYKTNKFNAQSINVPVNYRPSFRPTTTVFPSIAEQTPFSREAPSNNQFNSKATDLPVTPLLIEVTAASTEVPVNYRSNFQATTPVFPLTVESASEVPNEIGILPPIPYRNSGTDSKPQTDSNESESSYKNPSETGKNEASSKPESTIRSQQQPQISAEASRNAGEGNEQHSVASADVQNAETERPQVNFRSDFKATTPVYPTLVNLVDKKSSGVVEEDDSDEPHINFESNFKATTPVYPSVEEIKKLDVRTDYNNILETPPKKDPPVNFASDFKATTPVYPTSVEPTSPEPGEIGLLPPQSNGTSQGDGTSAELSKQKSDVPTLSLSIEPPKFDQNYKKDPEHSQTTVAPPSMFYQAPKLEPDYTSTEKEAAVKAGIEIENIMKSLSREQWQNLRQRFHIPEYDFPLDDATRPSYNSVLNSFAANPAEKNR</sequence>
<feature type="compositionally biased region" description="Low complexity" evidence="1">
    <location>
        <begin position="244"/>
        <end position="262"/>
    </location>
</feature>